<dbReference type="AlphaFoldDB" id="A0A4C1V256"/>
<gene>
    <name evidence="2" type="ORF">EVAR_25589_1</name>
</gene>
<accession>A0A4C1V256</accession>
<name>A0A4C1V256_EUMVA</name>
<dbReference type="Proteomes" id="UP000299102">
    <property type="component" value="Unassembled WGS sequence"/>
</dbReference>
<sequence>MTDRDQSQVTSRRVVGAPPPAAARARHENKGKKPQNSPAIITRDKKRARPAACSSGRRARPSAFITVSTFEIRTYCARPAPRSLP</sequence>
<feature type="region of interest" description="Disordered" evidence="1">
    <location>
        <begin position="1"/>
        <end position="59"/>
    </location>
</feature>
<evidence type="ECO:0000256" key="1">
    <source>
        <dbReference type="SAM" id="MobiDB-lite"/>
    </source>
</evidence>
<evidence type="ECO:0000313" key="2">
    <source>
        <dbReference type="EMBL" id="GBP32335.1"/>
    </source>
</evidence>
<keyword evidence="3" id="KW-1185">Reference proteome</keyword>
<proteinExistence type="predicted"/>
<organism evidence="2 3">
    <name type="scientific">Eumeta variegata</name>
    <name type="common">Bagworm moth</name>
    <name type="synonym">Eumeta japonica</name>
    <dbReference type="NCBI Taxonomy" id="151549"/>
    <lineage>
        <taxon>Eukaryota</taxon>
        <taxon>Metazoa</taxon>
        <taxon>Ecdysozoa</taxon>
        <taxon>Arthropoda</taxon>
        <taxon>Hexapoda</taxon>
        <taxon>Insecta</taxon>
        <taxon>Pterygota</taxon>
        <taxon>Neoptera</taxon>
        <taxon>Endopterygota</taxon>
        <taxon>Lepidoptera</taxon>
        <taxon>Glossata</taxon>
        <taxon>Ditrysia</taxon>
        <taxon>Tineoidea</taxon>
        <taxon>Psychidae</taxon>
        <taxon>Oiketicinae</taxon>
        <taxon>Eumeta</taxon>
    </lineage>
</organism>
<protein>
    <submittedName>
        <fullName evidence="2">Uncharacterized protein</fullName>
    </submittedName>
</protein>
<comment type="caution">
    <text evidence="2">The sequence shown here is derived from an EMBL/GenBank/DDBJ whole genome shotgun (WGS) entry which is preliminary data.</text>
</comment>
<reference evidence="2 3" key="1">
    <citation type="journal article" date="2019" name="Commun. Biol.">
        <title>The bagworm genome reveals a unique fibroin gene that provides high tensile strength.</title>
        <authorList>
            <person name="Kono N."/>
            <person name="Nakamura H."/>
            <person name="Ohtoshi R."/>
            <person name="Tomita M."/>
            <person name="Numata K."/>
            <person name="Arakawa K."/>
        </authorList>
    </citation>
    <scope>NUCLEOTIDE SEQUENCE [LARGE SCALE GENOMIC DNA]</scope>
</reference>
<evidence type="ECO:0000313" key="3">
    <source>
        <dbReference type="Proteomes" id="UP000299102"/>
    </source>
</evidence>
<dbReference type="EMBL" id="BGZK01000258">
    <property type="protein sequence ID" value="GBP32335.1"/>
    <property type="molecule type" value="Genomic_DNA"/>
</dbReference>